<accession>S5XKZ4</accession>
<reference evidence="1 2" key="1">
    <citation type="journal article" date="2014" name="BMC Genomics">
        <title>Architecture and functions of a multipartite genome of the methylotrophic bacterium Paracoccus aminophilus JCM 7686, containing primary and secondary chromids.</title>
        <authorList>
            <person name="Dziewit L."/>
            <person name="Czarnecki J."/>
            <person name="Wibberg D."/>
            <person name="Radlinska M."/>
            <person name="Mrozek P."/>
            <person name="Szymczak M."/>
            <person name="Schluter A."/>
            <person name="Puhler A."/>
            <person name="Bartosik D."/>
        </authorList>
    </citation>
    <scope>NUCLEOTIDE SEQUENCE [LARGE SCALE GENOMIC DNA]</scope>
    <source>
        <strain evidence="1">JCM 7686</strain>
    </source>
</reference>
<dbReference type="PATRIC" id="fig|1367847.3.peg.728"/>
<sequence length="50" mass="5047">MIEHLSLPSALGIAAAAIIAQVILPAAFDLIASLAIFGCGATIGWRAKKA</sequence>
<dbReference type="STRING" id="1367847.JCM7686_0775"/>
<protein>
    <submittedName>
        <fullName evidence="1">Uncharacterized protein</fullName>
    </submittedName>
</protein>
<proteinExistence type="predicted"/>
<dbReference type="EMBL" id="CP006650">
    <property type="protein sequence ID" value="AGT07884.1"/>
    <property type="molecule type" value="Genomic_DNA"/>
</dbReference>
<name>S5XKZ4_PARAH</name>
<evidence type="ECO:0000313" key="1">
    <source>
        <dbReference type="EMBL" id="AGT07884.1"/>
    </source>
</evidence>
<evidence type="ECO:0000313" key="2">
    <source>
        <dbReference type="Proteomes" id="UP000015480"/>
    </source>
</evidence>
<gene>
    <name evidence="1" type="ORF">JCM7686_0775</name>
</gene>
<keyword evidence="2" id="KW-1185">Reference proteome</keyword>
<dbReference type="HOGENOM" id="CLU_3120750_0_0_5"/>
<dbReference type="AlphaFoldDB" id="S5XKZ4"/>
<dbReference type="RefSeq" id="WP_020949523.1">
    <property type="nucleotide sequence ID" value="NC_022041.1"/>
</dbReference>
<dbReference type="Proteomes" id="UP000015480">
    <property type="component" value="Chromosome"/>
</dbReference>
<organism evidence="1 2">
    <name type="scientific">Paracoccus aminophilus JCM 7686</name>
    <dbReference type="NCBI Taxonomy" id="1367847"/>
    <lineage>
        <taxon>Bacteria</taxon>
        <taxon>Pseudomonadati</taxon>
        <taxon>Pseudomonadota</taxon>
        <taxon>Alphaproteobacteria</taxon>
        <taxon>Rhodobacterales</taxon>
        <taxon>Paracoccaceae</taxon>
        <taxon>Paracoccus</taxon>
    </lineage>
</organism>
<dbReference type="KEGG" id="pami:JCM7686_0775"/>